<dbReference type="GO" id="GO:0005886">
    <property type="term" value="C:plasma membrane"/>
    <property type="evidence" value="ECO:0007669"/>
    <property type="project" value="TreeGrafter"/>
</dbReference>
<dbReference type="InterPro" id="IPR027417">
    <property type="entry name" value="P-loop_NTPase"/>
</dbReference>
<dbReference type="InterPro" id="IPR003593">
    <property type="entry name" value="AAA+_ATPase"/>
</dbReference>
<dbReference type="AlphaFoldDB" id="A0A2S6NNM2"/>
<dbReference type="GO" id="GO:0005524">
    <property type="term" value="F:ATP binding"/>
    <property type="evidence" value="ECO:0007669"/>
    <property type="project" value="UniProtKB-KW"/>
</dbReference>
<dbReference type="GO" id="GO:0015192">
    <property type="term" value="F:L-phenylalanine transmembrane transporter activity"/>
    <property type="evidence" value="ECO:0007669"/>
    <property type="project" value="TreeGrafter"/>
</dbReference>
<dbReference type="SUPFAM" id="SSF52540">
    <property type="entry name" value="P-loop containing nucleoside triphosphate hydrolases"/>
    <property type="match status" value="1"/>
</dbReference>
<dbReference type="PANTHER" id="PTHR45772:SF7">
    <property type="entry name" value="AMINO ACID ABC TRANSPORTER ATP-BINDING PROTEIN"/>
    <property type="match status" value="1"/>
</dbReference>
<keyword evidence="3 5" id="KW-0067">ATP-binding</keyword>
<dbReference type="Gene3D" id="3.40.50.300">
    <property type="entry name" value="P-loop containing nucleotide triphosphate hydrolases"/>
    <property type="match status" value="1"/>
</dbReference>
<feature type="domain" description="ABC transporter" evidence="4">
    <location>
        <begin position="3"/>
        <end position="236"/>
    </location>
</feature>
<sequence length="239" mass="25364">MLLEVAGLSRSFGRLRVIEDLSLSVQPGEVLGIIGPNGAGKSTLFNLIAGVLPPTAGTIRLSGRDITGLPPWDRCRLGIGRTYQVPRPFAHMSVFENVLVAAVHGSRASLRQGRRRAEAVLALAGLAAQQARTAGALTLLDLKRLELCKALAVAPKLLLLDEIAGGLTEPECATLIGIVRRAQTPDMAVVWIEHVVQTLRRIATRLAVLHDGGVLAEGAPDAVLANSRVQDVYLGTEGR</sequence>
<keyword evidence="1" id="KW-0813">Transport</keyword>
<dbReference type="RefSeq" id="WP_104517108.1">
    <property type="nucleotide sequence ID" value="NZ_NHRY01000036.1"/>
</dbReference>
<dbReference type="InterPro" id="IPR003439">
    <property type="entry name" value="ABC_transporter-like_ATP-bd"/>
</dbReference>
<dbReference type="GO" id="GO:1903805">
    <property type="term" value="P:L-valine import across plasma membrane"/>
    <property type="evidence" value="ECO:0007669"/>
    <property type="project" value="TreeGrafter"/>
</dbReference>
<dbReference type="InterPro" id="IPR032823">
    <property type="entry name" value="BCA_ABC_TP_C"/>
</dbReference>
<dbReference type="GO" id="GO:0042941">
    <property type="term" value="P:D-alanine transmembrane transport"/>
    <property type="evidence" value="ECO:0007669"/>
    <property type="project" value="TreeGrafter"/>
</dbReference>
<dbReference type="PANTHER" id="PTHR45772">
    <property type="entry name" value="CONSERVED COMPONENT OF ABC TRANSPORTER FOR NATURAL AMINO ACIDS-RELATED"/>
    <property type="match status" value="1"/>
</dbReference>
<dbReference type="EMBL" id="NHRY01000036">
    <property type="protein sequence ID" value="PPQ39023.1"/>
    <property type="molecule type" value="Genomic_DNA"/>
</dbReference>
<evidence type="ECO:0000256" key="1">
    <source>
        <dbReference type="ARBA" id="ARBA00022448"/>
    </source>
</evidence>
<evidence type="ECO:0000313" key="6">
    <source>
        <dbReference type="Proteomes" id="UP000239724"/>
    </source>
</evidence>
<reference evidence="5 6" key="1">
    <citation type="journal article" date="2018" name="Arch. Microbiol.">
        <title>New insights into the metabolic potential of the phototrophic purple bacterium Rhodopila globiformis DSM 161(T) from its draft genome sequence and evidence for a vanadium-dependent nitrogenase.</title>
        <authorList>
            <person name="Imhoff J.F."/>
            <person name="Rahn T."/>
            <person name="Kunzel S."/>
            <person name="Neulinger S.C."/>
        </authorList>
    </citation>
    <scope>NUCLEOTIDE SEQUENCE [LARGE SCALE GENOMIC DNA]</scope>
    <source>
        <strain evidence="5 6">DSM 161</strain>
    </source>
</reference>
<dbReference type="SMART" id="SM00382">
    <property type="entry name" value="AAA"/>
    <property type="match status" value="1"/>
</dbReference>
<comment type="caution">
    <text evidence="5">The sequence shown here is derived from an EMBL/GenBank/DDBJ whole genome shotgun (WGS) entry which is preliminary data.</text>
</comment>
<dbReference type="GO" id="GO:0015808">
    <property type="term" value="P:L-alanine transport"/>
    <property type="evidence" value="ECO:0007669"/>
    <property type="project" value="TreeGrafter"/>
</dbReference>
<dbReference type="GO" id="GO:0016887">
    <property type="term" value="F:ATP hydrolysis activity"/>
    <property type="evidence" value="ECO:0007669"/>
    <property type="project" value="InterPro"/>
</dbReference>
<dbReference type="PROSITE" id="PS50893">
    <property type="entry name" value="ABC_TRANSPORTER_2"/>
    <property type="match status" value="1"/>
</dbReference>
<dbReference type="Pfam" id="PF12399">
    <property type="entry name" value="BCA_ABC_TP_C"/>
    <property type="match status" value="1"/>
</dbReference>
<dbReference type="GO" id="GO:0005304">
    <property type="term" value="F:L-valine transmembrane transporter activity"/>
    <property type="evidence" value="ECO:0007669"/>
    <property type="project" value="TreeGrafter"/>
</dbReference>
<evidence type="ECO:0000256" key="2">
    <source>
        <dbReference type="ARBA" id="ARBA00022741"/>
    </source>
</evidence>
<dbReference type="Pfam" id="PF00005">
    <property type="entry name" value="ABC_tran"/>
    <property type="match status" value="1"/>
</dbReference>
<protein>
    <submittedName>
        <fullName evidence="5">ABC transporter ATP-binding protein</fullName>
    </submittedName>
</protein>
<accession>A0A2S6NNM2</accession>
<dbReference type="Proteomes" id="UP000239724">
    <property type="component" value="Unassembled WGS sequence"/>
</dbReference>
<gene>
    <name evidence="5" type="ORF">CCS01_01685</name>
</gene>
<evidence type="ECO:0000313" key="5">
    <source>
        <dbReference type="EMBL" id="PPQ39023.1"/>
    </source>
</evidence>
<dbReference type="OrthoDB" id="9806149at2"/>
<proteinExistence type="predicted"/>
<dbReference type="GO" id="GO:1903806">
    <property type="term" value="P:L-isoleucine import across plasma membrane"/>
    <property type="evidence" value="ECO:0007669"/>
    <property type="project" value="TreeGrafter"/>
</dbReference>
<keyword evidence="2" id="KW-0547">Nucleotide-binding</keyword>
<dbReference type="GO" id="GO:0015188">
    <property type="term" value="F:L-isoleucine transmembrane transporter activity"/>
    <property type="evidence" value="ECO:0007669"/>
    <property type="project" value="TreeGrafter"/>
</dbReference>
<evidence type="ECO:0000259" key="4">
    <source>
        <dbReference type="PROSITE" id="PS50893"/>
    </source>
</evidence>
<organism evidence="5 6">
    <name type="scientific">Rhodopila globiformis</name>
    <name type="common">Rhodopseudomonas globiformis</name>
    <dbReference type="NCBI Taxonomy" id="1071"/>
    <lineage>
        <taxon>Bacteria</taxon>
        <taxon>Pseudomonadati</taxon>
        <taxon>Pseudomonadota</taxon>
        <taxon>Alphaproteobacteria</taxon>
        <taxon>Acetobacterales</taxon>
        <taxon>Acetobacteraceae</taxon>
        <taxon>Rhodopila</taxon>
    </lineage>
</organism>
<dbReference type="InterPro" id="IPR051120">
    <property type="entry name" value="ABC_AA/LPS_Transport"/>
</dbReference>
<keyword evidence="6" id="KW-1185">Reference proteome</keyword>
<name>A0A2S6NNM2_RHOGL</name>
<evidence type="ECO:0000256" key="3">
    <source>
        <dbReference type="ARBA" id="ARBA00022840"/>
    </source>
</evidence>